<protein>
    <submittedName>
        <fullName evidence="2">Transcriptional regulator</fullName>
    </submittedName>
</protein>
<evidence type="ECO:0000313" key="3">
    <source>
        <dbReference type="Proteomes" id="UP001595973"/>
    </source>
</evidence>
<dbReference type="EMBL" id="JBHSGI010000026">
    <property type="protein sequence ID" value="MFC4670593.1"/>
    <property type="molecule type" value="Genomic_DNA"/>
</dbReference>
<reference evidence="3" key="1">
    <citation type="journal article" date="2019" name="Int. J. Syst. Evol. Microbiol.">
        <title>The Global Catalogue of Microorganisms (GCM) 10K type strain sequencing project: providing services to taxonomists for standard genome sequencing and annotation.</title>
        <authorList>
            <consortium name="The Broad Institute Genomics Platform"/>
            <consortium name="The Broad Institute Genome Sequencing Center for Infectious Disease"/>
            <person name="Wu L."/>
            <person name="Ma J."/>
        </authorList>
    </citation>
    <scope>NUCLEOTIDE SEQUENCE [LARGE SCALE GENOMIC DNA]</scope>
    <source>
        <strain evidence="3">CGMCC 4.7283</strain>
    </source>
</reference>
<keyword evidence="3" id="KW-1185">Reference proteome</keyword>
<comment type="caution">
    <text evidence="2">The sequence shown here is derived from an EMBL/GenBank/DDBJ whole genome shotgun (WGS) entry which is preliminary data.</text>
</comment>
<dbReference type="RefSeq" id="WP_380719807.1">
    <property type="nucleotide sequence ID" value="NZ_JBHSGI010000026.1"/>
</dbReference>
<sequence length="96" mass="10560">MADYNLEALTRSELKNMQKDVAEAISTFEDCRNGEARAKVEAFAHDLVYTRTELFGTETKSSRAPAAAKHRHPKNLSLAWSSRGCKGSSMANAPSK</sequence>
<feature type="region of interest" description="Disordered" evidence="1">
    <location>
        <begin position="59"/>
        <end position="96"/>
    </location>
</feature>
<gene>
    <name evidence="2" type="ORF">ACFO5X_18700</name>
</gene>
<name>A0ABV9KKN4_9RHOB</name>
<accession>A0ABV9KKN4</accession>
<proteinExistence type="predicted"/>
<dbReference type="Proteomes" id="UP001595973">
    <property type="component" value="Unassembled WGS sequence"/>
</dbReference>
<evidence type="ECO:0000256" key="1">
    <source>
        <dbReference type="SAM" id="MobiDB-lite"/>
    </source>
</evidence>
<evidence type="ECO:0000313" key="2">
    <source>
        <dbReference type="EMBL" id="MFC4670593.1"/>
    </source>
</evidence>
<organism evidence="2 3">
    <name type="scientific">Seohaeicola nanhaiensis</name>
    <dbReference type="NCBI Taxonomy" id="1387282"/>
    <lineage>
        <taxon>Bacteria</taxon>
        <taxon>Pseudomonadati</taxon>
        <taxon>Pseudomonadota</taxon>
        <taxon>Alphaproteobacteria</taxon>
        <taxon>Rhodobacterales</taxon>
        <taxon>Roseobacteraceae</taxon>
        <taxon>Seohaeicola</taxon>
    </lineage>
</organism>